<proteinExistence type="predicted"/>
<dbReference type="Pfam" id="PF00156">
    <property type="entry name" value="Pribosyltran"/>
    <property type="match status" value="1"/>
</dbReference>
<gene>
    <name evidence="3" type="ORF">ACI2L5_03295</name>
</gene>
<dbReference type="SUPFAM" id="SSF53271">
    <property type="entry name" value="PRTase-like"/>
    <property type="match status" value="1"/>
</dbReference>
<evidence type="ECO:0000313" key="3">
    <source>
        <dbReference type="EMBL" id="MFK4263955.1"/>
    </source>
</evidence>
<dbReference type="Gene3D" id="3.30.1310.20">
    <property type="entry name" value="PRTase-like"/>
    <property type="match status" value="1"/>
</dbReference>
<reference evidence="3 4" key="1">
    <citation type="submission" date="2024-11" db="EMBL/GenBank/DDBJ databases">
        <title>The Natural Products Discovery Center: Release of the First 8490 Sequenced Strains for Exploring Actinobacteria Biosynthetic Diversity.</title>
        <authorList>
            <person name="Kalkreuter E."/>
            <person name="Kautsar S.A."/>
            <person name="Yang D."/>
            <person name="Bader C.D."/>
            <person name="Teijaro C.N."/>
            <person name="Fluegel L."/>
            <person name="Davis C.M."/>
            <person name="Simpson J.R."/>
            <person name="Lauterbach L."/>
            <person name="Steele A.D."/>
            <person name="Gui C."/>
            <person name="Meng S."/>
            <person name="Li G."/>
            <person name="Viehrig K."/>
            <person name="Ye F."/>
            <person name="Su P."/>
            <person name="Kiefer A.F."/>
            <person name="Nichols A."/>
            <person name="Cepeda A.J."/>
            <person name="Yan W."/>
            <person name="Fan B."/>
            <person name="Jiang Y."/>
            <person name="Adhikari A."/>
            <person name="Zheng C.-J."/>
            <person name="Schuster L."/>
            <person name="Cowan T.M."/>
            <person name="Smanski M.J."/>
            <person name="Chevrette M.G."/>
            <person name="De Carvalho L.P.S."/>
            <person name="Shen B."/>
        </authorList>
    </citation>
    <scope>NUCLEOTIDE SEQUENCE [LARGE SCALE GENOMIC DNA]</scope>
    <source>
        <strain evidence="3 4">NPDC020863</strain>
    </source>
</reference>
<evidence type="ECO:0000256" key="1">
    <source>
        <dbReference type="SAM" id="MobiDB-lite"/>
    </source>
</evidence>
<keyword evidence="3" id="KW-0808">Transferase</keyword>
<sequence>MRFRDRRQAGRKLAERLREPPRGERLRNPVVLALPRGGAPVADEVAQALQVPLDVLVARKIGAPFNPELGVGALAGDDPPLYDEGALALLDLTPAQLAPRAREERTELRRREQLYRRGRPSADLRDRTVIVVDDGLATGVTARAALRSVRHREPARVILAVPVCSREAAAAVRPEVDDLVCLDQPDPFQAVGLWYEDFAQVRDDEVIDVLRASLVPR</sequence>
<accession>A0ABW8LG38</accession>
<name>A0ABW8LG38_9ACTN</name>
<dbReference type="GO" id="GO:0016757">
    <property type="term" value="F:glycosyltransferase activity"/>
    <property type="evidence" value="ECO:0007669"/>
    <property type="project" value="UniProtKB-KW"/>
</dbReference>
<dbReference type="EMBL" id="JBJDQH010000001">
    <property type="protein sequence ID" value="MFK4263955.1"/>
    <property type="molecule type" value="Genomic_DNA"/>
</dbReference>
<dbReference type="InterPro" id="IPR000836">
    <property type="entry name" value="PRTase_dom"/>
</dbReference>
<dbReference type="Gene3D" id="3.40.50.2020">
    <property type="match status" value="1"/>
</dbReference>
<protein>
    <submittedName>
        <fullName evidence="3">Phosphoribosyltransferase</fullName>
    </submittedName>
</protein>
<keyword evidence="4" id="KW-1185">Reference proteome</keyword>
<organism evidence="3 4">
    <name type="scientific">Streptomyces milbemycinicus</name>
    <dbReference type="NCBI Taxonomy" id="476552"/>
    <lineage>
        <taxon>Bacteria</taxon>
        <taxon>Bacillati</taxon>
        <taxon>Actinomycetota</taxon>
        <taxon>Actinomycetes</taxon>
        <taxon>Kitasatosporales</taxon>
        <taxon>Streptomycetaceae</taxon>
        <taxon>Streptomyces</taxon>
    </lineage>
</organism>
<comment type="caution">
    <text evidence="3">The sequence shown here is derived from an EMBL/GenBank/DDBJ whole genome shotgun (WGS) entry which is preliminary data.</text>
</comment>
<feature type="domain" description="Phosphoribosyltransferase" evidence="2">
    <location>
        <begin position="11"/>
        <end position="182"/>
    </location>
</feature>
<evidence type="ECO:0000313" key="4">
    <source>
        <dbReference type="Proteomes" id="UP001620295"/>
    </source>
</evidence>
<keyword evidence="3" id="KW-0328">Glycosyltransferase</keyword>
<evidence type="ECO:0000259" key="2">
    <source>
        <dbReference type="Pfam" id="PF00156"/>
    </source>
</evidence>
<dbReference type="RefSeq" id="WP_089506070.1">
    <property type="nucleotide sequence ID" value="NZ_JBFACG010000006.1"/>
</dbReference>
<dbReference type="CDD" id="cd06223">
    <property type="entry name" value="PRTases_typeI"/>
    <property type="match status" value="1"/>
</dbReference>
<dbReference type="Proteomes" id="UP001620295">
    <property type="component" value="Unassembled WGS sequence"/>
</dbReference>
<feature type="region of interest" description="Disordered" evidence="1">
    <location>
        <begin position="1"/>
        <end position="21"/>
    </location>
</feature>
<dbReference type="InterPro" id="IPR029057">
    <property type="entry name" value="PRTase-like"/>
</dbReference>